<gene>
    <name evidence="2" type="ORF">AB2L28_05925</name>
</gene>
<reference evidence="2 3" key="1">
    <citation type="submission" date="2024-07" db="EMBL/GenBank/DDBJ databases">
        <authorList>
            <person name="Thanompreechachai J."/>
            <person name="Duangmal K."/>
        </authorList>
    </citation>
    <scope>NUCLEOTIDE SEQUENCE [LARGE SCALE GENOMIC DNA]</scope>
    <source>
        <strain evidence="2 3">TBRC 1896</strain>
    </source>
</reference>
<organism evidence="2 3">
    <name type="scientific">Kineococcus mangrovi</name>
    <dbReference type="NCBI Taxonomy" id="1660183"/>
    <lineage>
        <taxon>Bacteria</taxon>
        <taxon>Bacillati</taxon>
        <taxon>Actinomycetota</taxon>
        <taxon>Actinomycetes</taxon>
        <taxon>Kineosporiales</taxon>
        <taxon>Kineosporiaceae</taxon>
        <taxon>Kineococcus</taxon>
    </lineage>
</organism>
<dbReference type="EMBL" id="JBGGTQ010000002">
    <property type="protein sequence ID" value="MEZ0491773.1"/>
    <property type="molecule type" value="Genomic_DNA"/>
</dbReference>
<dbReference type="PROSITE" id="PS51186">
    <property type="entry name" value="GNAT"/>
    <property type="match status" value="1"/>
</dbReference>
<dbReference type="InterPro" id="IPR000182">
    <property type="entry name" value="GNAT_dom"/>
</dbReference>
<sequence>MPTAAPTTFSTYDGAAPPTTWAAVTDLFVSCFSAAPYEEDPADLALIATWGPAQLARASGRMTVAQRGQDVVGFALVHALVHDEPWQSILAAVAGYPAADDALARPDRALVVHELAVHERSRGQGIARTCLSEVLRDRVEEQVFIGVYESATDAVAVYRRWGLVQVGAFRGPDSDVTLLVLARPLQALRARL</sequence>
<proteinExistence type="predicted"/>
<feature type="domain" description="N-acetyltransferase" evidence="1">
    <location>
        <begin position="10"/>
        <end position="186"/>
    </location>
</feature>
<keyword evidence="3" id="KW-1185">Reference proteome</keyword>
<dbReference type="SUPFAM" id="SSF55729">
    <property type="entry name" value="Acyl-CoA N-acyltransferases (Nat)"/>
    <property type="match status" value="1"/>
</dbReference>
<dbReference type="Proteomes" id="UP001566476">
    <property type="component" value="Unassembled WGS sequence"/>
</dbReference>
<evidence type="ECO:0000313" key="2">
    <source>
        <dbReference type="EMBL" id="MEZ0491773.1"/>
    </source>
</evidence>
<protein>
    <submittedName>
        <fullName evidence="2">GNAT family N-acetyltransferase</fullName>
    </submittedName>
</protein>
<dbReference type="InterPro" id="IPR016181">
    <property type="entry name" value="Acyl_CoA_acyltransferase"/>
</dbReference>
<evidence type="ECO:0000313" key="3">
    <source>
        <dbReference type="Proteomes" id="UP001566476"/>
    </source>
</evidence>
<evidence type="ECO:0000259" key="1">
    <source>
        <dbReference type="PROSITE" id="PS51186"/>
    </source>
</evidence>
<dbReference type="RefSeq" id="WP_370717801.1">
    <property type="nucleotide sequence ID" value="NZ_JBGGTQ010000002.1"/>
</dbReference>
<dbReference type="Pfam" id="PF00583">
    <property type="entry name" value="Acetyltransf_1"/>
    <property type="match status" value="1"/>
</dbReference>
<dbReference type="Gene3D" id="3.40.630.30">
    <property type="match status" value="1"/>
</dbReference>
<accession>A0ABV4I251</accession>
<comment type="caution">
    <text evidence="2">The sequence shown here is derived from an EMBL/GenBank/DDBJ whole genome shotgun (WGS) entry which is preliminary data.</text>
</comment>
<name>A0ABV4I251_9ACTN</name>